<evidence type="ECO:0000256" key="1">
    <source>
        <dbReference type="SAM" id="MobiDB-lite"/>
    </source>
</evidence>
<proteinExistence type="predicted"/>
<gene>
    <name evidence="2" type="ORF">PYX00_009272</name>
</gene>
<reference evidence="2" key="1">
    <citation type="journal article" date="2024" name="Gigascience">
        <title>Chromosome-level genome of the poultry shaft louse Menopon gallinae provides insight into the host-switching and adaptive evolution of parasitic lice.</title>
        <authorList>
            <person name="Xu Y."/>
            <person name="Ma L."/>
            <person name="Liu S."/>
            <person name="Liang Y."/>
            <person name="Liu Q."/>
            <person name="He Z."/>
            <person name="Tian L."/>
            <person name="Duan Y."/>
            <person name="Cai W."/>
            <person name="Li H."/>
            <person name="Song F."/>
        </authorList>
    </citation>
    <scope>NUCLEOTIDE SEQUENCE</scope>
    <source>
        <strain evidence="2">Cailab_2023a</strain>
    </source>
</reference>
<feature type="compositionally biased region" description="Basic and acidic residues" evidence="1">
    <location>
        <begin position="77"/>
        <end position="87"/>
    </location>
</feature>
<evidence type="ECO:0000313" key="2">
    <source>
        <dbReference type="EMBL" id="KAL0266835.1"/>
    </source>
</evidence>
<accession>A0AAW2HAQ1</accession>
<dbReference type="AlphaFoldDB" id="A0AAW2HAQ1"/>
<protein>
    <submittedName>
        <fullName evidence="2">Uncharacterized protein</fullName>
    </submittedName>
</protein>
<organism evidence="2">
    <name type="scientific">Menopon gallinae</name>
    <name type="common">poultry shaft louse</name>
    <dbReference type="NCBI Taxonomy" id="328185"/>
    <lineage>
        <taxon>Eukaryota</taxon>
        <taxon>Metazoa</taxon>
        <taxon>Ecdysozoa</taxon>
        <taxon>Arthropoda</taxon>
        <taxon>Hexapoda</taxon>
        <taxon>Insecta</taxon>
        <taxon>Pterygota</taxon>
        <taxon>Neoptera</taxon>
        <taxon>Paraneoptera</taxon>
        <taxon>Psocodea</taxon>
        <taxon>Troctomorpha</taxon>
        <taxon>Phthiraptera</taxon>
        <taxon>Amblycera</taxon>
        <taxon>Menoponidae</taxon>
        <taxon>Menopon</taxon>
    </lineage>
</organism>
<sequence>MEVAEVEEAAAAAADLVVKAAPAAGQEVAAAEDLEVPAEAMVASPPRHGDVPEEAADSLEPIVAEPELASSEEEEEGKDRKTSFPAV</sequence>
<feature type="region of interest" description="Disordered" evidence="1">
    <location>
        <begin position="40"/>
        <end position="87"/>
    </location>
</feature>
<name>A0AAW2HAQ1_9NEOP</name>
<comment type="caution">
    <text evidence="2">The sequence shown here is derived from an EMBL/GenBank/DDBJ whole genome shotgun (WGS) entry which is preliminary data.</text>
</comment>
<dbReference type="EMBL" id="JARGDH010000005">
    <property type="protein sequence ID" value="KAL0266835.1"/>
    <property type="molecule type" value="Genomic_DNA"/>
</dbReference>